<gene>
    <name evidence="1" type="ORF">Ab1vBOLIVR5_gp77c</name>
</gene>
<organism evidence="1 2">
    <name type="scientific">Agrobacterium phage OLIVR5</name>
    <dbReference type="NCBI Taxonomy" id="2723773"/>
    <lineage>
        <taxon>Viruses</taxon>
        <taxon>Duplodnaviria</taxon>
        <taxon>Heunggongvirae</taxon>
        <taxon>Uroviricota</taxon>
        <taxon>Caudoviricetes</taxon>
        <taxon>Pootjesviridae</taxon>
        <taxon>Heverleevirus</taxon>
        <taxon>Heverleevirus OLIVR5</taxon>
    </lineage>
</organism>
<reference evidence="1 2" key="1">
    <citation type="submission" date="2020-03" db="EMBL/GenBank/DDBJ databases">
        <authorList>
            <person name="Holtappels D."/>
            <person name="Bomans J.P.J."/>
            <person name="Lavigne R."/>
            <person name="Wagemans J."/>
        </authorList>
    </citation>
    <scope>NUCLEOTIDE SEQUENCE [LARGE SCALE GENOMIC DNA]</scope>
    <source>
        <strain evidence="1 2">OLIVR5</strain>
    </source>
</reference>
<dbReference type="Proteomes" id="UP000671873">
    <property type="component" value="Segment"/>
</dbReference>
<name>A0A858MYU7_9CAUD</name>
<accession>A0A858MYU7</accession>
<proteinExistence type="predicted"/>
<dbReference type="EMBL" id="MT234342">
    <property type="protein sequence ID" value="QIW87725.1"/>
    <property type="molecule type" value="Genomic_DNA"/>
</dbReference>
<evidence type="ECO:0000313" key="2">
    <source>
        <dbReference type="Proteomes" id="UP000671873"/>
    </source>
</evidence>
<protein>
    <submittedName>
        <fullName evidence="1">Uncharacterized protein</fullName>
    </submittedName>
</protein>
<evidence type="ECO:0000313" key="1">
    <source>
        <dbReference type="EMBL" id="QIW87725.1"/>
    </source>
</evidence>
<keyword evidence="2" id="KW-1185">Reference proteome</keyword>
<sequence>MTEIQFLPLEVEMSADDLYDALIATSKNIKNETIAVSVSAEGREEIDITIFSDSSILIGRKDKDAFGLYRSYPGLADTIHNAFYYFEMEKANWKITQSIVKESNHE</sequence>